<dbReference type="GO" id="GO:0046872">
    <property type="term" value="F:metal ion binding"/>
    <property type="evidence" value="ECO:0007669"/>
    <property type="project" value="UniProtKB-KW"/>
</dbReference>
<keyword evidence="5" id="KW-1185">Reference proteome</keyword>
<keyword evidence="4" id="KW-0223">Dioxygenase</keyword>
<keyword evidence="2" id="KW-0408">Iron</keyword>
<dbReference type="Proteomes" id="UP000327157">
    <property type="component" value="Chromosome 7"/>
</dbReference>
<dbReference type="InterPro" id="IPR026992">
    <property type="entry name" value="DIOX_N"/>
</dbReference>
<dbReference type="SUPFAM" id="SSF51197">
    <property type="entry name" value="Clavaminate synthase-like"/>
    <property type="match status" value="1"/>
</dbReference>
<feature type="domain" description="Non-haem dioxygenase N-terminal" evidence="3">
    <location>
        <begin position="33"/>
        <end position="82"/>
    </location>
</feature>
<keyword evidence="1" id="KW-0479">Metal-binding</keyword>
<accession>A0A5N5EVP6</accession>
<dbReference type="InterPro" id="IPR027443">
    <property type="entry name" value="IPNS-like_sf"/>
</dbReference>
<reference evidence="4 5" key="1">
    <citation type="submission" date="2019-09" db="EMBL/GenBank/DDBJ databases">
        <authorList>
            <person name="Ou C."/>
        </authorList>
    </citation>
    <scope>NUCLEOTIDE SEQUENCE [LARGE SCALE GENOMIC DNA]</scope>
    <source>
        <strain evidence="4">S2</strain>
        <tissue evidence="4">Leaf</tissue>
    </source>
</reference>
<dbReference type="OrthoDB" id="288590at2759"/>
<evidence type="ECO:0000256" key="1">
    <source>
        <dbReference type="ARBA" id="ARBA00022723"/>
    </source>
</evidence>
<name>A0A5N5EVP6_9ROSA</name>
<comment type="caution">
    <text evidence="4">The sequence shown here is derived from an EMBL/GenBank/DDBJ whole genome shotgun (WGS) entry which is preliminary data.</text>
</comment>
<organism evidence="4 5">
    <name type="scientific">Pyrus ussuriensis x Pyrus communis</name>
    <dbReference type="NCBI Taxonomy" id="2448454"/>
    <lineage>
        <taxon>Eukaryota</taxon>
        <taxon>Viridiplantae</taxon>
        <taxon>Streptophyta</taxon>
        <taxon>Embryophyta</taxon>
        <taxon>Tracheophyta</taxon>
        <taxon>Spermatophyta</taxon>
        <taxon>Magnoliopsida</taxon>
        <taxon>eudicotyledons</taxon>
        <taxon>Gunneridae</taxon>
        <taxon>Pentapetalae</taxon>
        <taxon>rosids</taxon>
        <taxon>fabids</taxon>
        <taxon>Rosales</taxon>
        <taxon>Rosaceae</taxon>
        <taxon>Amygdaloideae</taxon>
        <taxon>Maleae</taxon>
        <taxon>Pyrus</taxon>
    </lineage>
</organism>
<protein>
    <submittedName>
        <fullName evidence="4">Gibberellin 3-beta-dioxygenase 1-like</fullName>
    </submittedName>
</protein>
<evidence type="ECO:0000256" key="2">
    <source>
        <dbReference type="ARBA" id="ARBA00023004"/>
    </source>
</evidence>
<dbReference type="GO" id="GO:0051213">
    <property type="term" value="F:dioxygenase activity"/>
    <property type="evidence" value="ECO:0007669"/>
    <property type="project" value="UniProtKB-KW"/>
</dbReference>
<evidence type="ECO:0000313" key="5">
    <source>
        <dbReference type="Proteomes" id="UP000327157"/>
    </source>
</evidence>
<keyword evidence="4" id="KW-0560">Oxidoreductase</keyword>
<dbReference type="Pfam" id="PF14226">
    <property type="entry name" value="DIOX_N"/>
    <property type="match status" value="1"/>
</dbReference>
<reference evidence="5" key="2">
    <citation type="submission" date="2019-10" db="EMBL/GenBank/DDBJ databases">
        <title>A de novo genome assembly of a pear dwarfing rootstock.</title>
        <authorList>
            <person name="Wang F."/>
            <person name="Wang J."/>
            <person name="Li S."/>
            <person name="Zhang Y."/>
            <person name="Fang M."/>
            <person name="Ma L."/>
            <person name="Zhao Y."/>
            <person name="Jiang S."/>
        </authorList>
    </citation>
    <scope>NUCLEOTIDE SEQUENCE [LARGE SCALE GENOMIC DNA]</scope>
</reference>
<dbReference type="PANTHER" id="PTHR47990">
    <property type="entry name" value="2-OXOGLUTARATE (2OG) AND FE(II)-DEPENDENT OXYGENASE SUPERFAMILY PROTEIN-RELATED"/>
    <property type="match status" value="1"/>
</dbReference>
<dbReference type="AlphaFoldDB" id="A0A5N5EVP6"/>
<gene>
    <name evidence="4" type="ORF">D8674_030376</name>
</gene>
<sequence length="213" mass="23702">MPKSARVVPDAYEGNSVNVVLDQVPDELNSLHDHACKAWGAFQLTDHGIPQSLVHDMESAARSLFSLPAHQKLKAARSPEFEKEIKRLASRLMWLMLTLLRISKDNVVQKLNSYPSCPDPDRALDLVPHTDSNLGTGWFAILVVYVGDLMSILSNGLYSSVLPVKVAPLPQPVGPSHPPLHRPVTNWNEYIDTKAKLKDKALPSLRLYDPLMK</sequence>
<dbReference type="EMBL" id="SMOL01000781">
    <property type="protein sequence ID" value="KAB2594926.1"/>
    <property type="molecule type" value="Genomic_DNA"/>
</dbReference>
<evidence type="ECO:0000259" key="3">
    <source>
        <dbReference type="Pfam" id="PF14226"/>
    </source>
</evidence>
<dbReference type="InterPro" id="IPR050231">
    <property type="entry name" value="Iron_ascorbate_oxido_reductase"/>
</dbReference>
<reference evidence="4 5" key="3">
    <citation type="submission" date="2019-11" db="EMBL/GenBank/DDBJ databases">
        <title>A de novo genome assembly of a pear dwarfing rootstock.</title>
        <authorList>
            <person name="Wang F."/>
            <person name="Wang J."/>
            <person name="Li S."/>
            <person name="Zhang Y."/>
            <person name="Fang M."/>
            <person name="Ma L."/>
            <person name="Zhao Y."/>
            <person name="Jiang S."/>
        </authorList>
    </citation>
    <scope>NUCLEOTIDE SEQUENCE [LARGE SCALE GENOMIC DNA]</scope>
    <source>
        <strain evidence="4">S2</strain>
        <tissue evidence="4">Leaf</tissue>
    </source>
</reference>
<proteinExistence type="predicted"/>
<evidence type="ECO:0000313" key="4">
    <source>
        <dbReference type="EMBL" id="KAB2594926.1"/>
    </source>
</evidence>
<dbReference type="Gene3D" id="2.60.120.330">
    <property type="entry name" value="B-lactam Antibiotic, Isopenicillin N Synthase, Chain"/>
    <property type="match status" value="2"/>
</dbReference>